<dbReference type="EMBL" id="CP121472">
    <property type="protein sequence ID" value="WPL17264.1"/>
    <property type="molecule type" value="Genomic_DNA"/>
</dbReference>
<reference evidence="1 2" key="1">
    <citation type="journal article" date="2023" name="Microorganisms">
        <title>Thiorhodovibrio frisius and Trv. litoralis spp. nov., Two Novel Members from a Clade of Fastidious Purple Sulfur Bacteria That Exhibit Unique Red-Shifted Light-Harvesting Capabilities.</title>
        <authorList>
            <person name="Methner A."/>
            <person name="Kuzyk S.B."/>
            <person name="Petersen J."/>
            <person name="Bauer S."/>
            <person name="Brinkmann H."/>
            <person name="Sichau K."/>
            <person name="Wanner G."/>
            <person name="Wolf J."/>
            <person name="Neumann-Schaal M."/>
            <person name="Henke P."/>
            <person name="Tank M."/>
            <person name="Sproer C."/>
            <person name="Bunk B."/>
            <person name="Overmann J."/>
        </authorList>
    </citation>
    <scope>NUCLEOTIDE SEQUENCE [LARGE SCALE GENOMIC DNA]</scope>
    <source>
        <strain evidence="1 2">DSM 6702</strain>
    </source>
</reference>
<proteinExistence type="predicted"/>
<organism evidence="1 2">
    <name type="scientific">Thiorhodovibrio winogradskyi</name>
    <dbReference type="NCBI Taxonomy" id="77007"/>
    <lineage>
        <taxon>Bacteria</taxon>
        <taxon>Pseudomonadati</taxon>
        <taxon>Pseudomonadota</taxon>
        <taxon>Gammaproteobacteria</taxon>
        <taxon>Chromatiales</taxon>
        <taxon>Chromatiaceae</taxon>
        <taxon>Thiorhodovibrio</taxon>
    </lineage>
</organism>
<protein>
    <submittedName>
        <fullName evidence="1">Uncharacterized protein</fullName>
    </submittedName>
</protein>
<gene>
    <name evidence="1" type="ORF">Thiowin_02260</name>
</gene>
<keyword evidence="2" id="KW-1185">Reference proteome</keyword>
<evidence type="ECO:0000313" key="1">
    <source>
        <dbReference type="EMBL" id="WPL17264.1"/>
    </source>
</evidence>
<accession>A0ABZ0SAA9</accession>
<sequence length="31" mass="3527">MLGLITVWKSHDGRGHALLHLHLECQSVFDI</sequence>
<evidence type="ECO:0000313" key="2">
    <source>
        <dbReference type="Proteomes" id="UP001432180"/>
    </source>
</evidence>
<name>A0ABZ0SAA9_9GAMM</name>
<dbReference type="Proteomes" id="UP001432180">
    <property type="component" value="Chromosome"/>
</dbReference>